<dbReference type="Gene3D" id="1.10.3130.20">
    <property type="entry name" value="Phycobilisome linker domain"/>
    <property type="match status" value="2"/>
</dbReference>
<dbReference type="RefSeq" id="WP_326299281.1">
    <property type="nucleotide sequence ID" value="NZ_JAYLLH010000042.1"/>
</dbReference>
<evidence type="ECO:0000259" key="1">
    <source>
        <dbReference type="Pfam" id="PF13946"/>
    </source>
</evidence>
<reference evidence="2 3" key="1">
    <citation type="submission" date="2024-01" db="EMBL/GenBank/DDBJ databases">
        <title>Mesobacterium rodlantinim sp. nov., isolated from shallow sea hydrothermal systems off Kueishantao Island.</title>
        <authorList>
            <person name="Su Z."/>
            <person name="Tang K."/>
        </authorList>
    </citation>
    <scope>NUCLEOTIDE SEQUENCE [LARGE SCALE GENOMIC DNA]</scope>
    <source>
        <strain evidence="2 3">TK19101</strain>
    </source>
</reference>
<dbReference type="InterPro" id="IPR011049">
    <property type="entry name" value="Serralysin-like_metalloprot_C"/>
</dbReference>
<dbReference type="Pfam" id="PF13946">
    <property type="entry name" value="DUF4214"/>
    <property type="match status" value="2"/>
</dbReference>
<name>A0ABU6HLG8_9RHOB</name>
<proteinExistence type="predicted"/>
<protein>
    <submittedName>
        <fullName evidence="2">DUF4214 domain-containing protein</fullName>
    </submittedName>
</protein>
<organism evidence="2 3">
    <name type="scientific">Mesobacterium hydrothermale</name>
    <dbReference type="NCBI Taxonomy" id="3111907"/>
    <lineage>
        <taxon>Bacteria</taxon>
        <taxon>Pseudomonadati</taxon>
        <taxon>Pseudomonadota</taxon>
        <taxon>Alphaproteobacteria</taxon>
        <taxon>Rhodobacterales</taxon>
        <taxon>Roseobacteraceae</taxon>
        <taxon>Mesobacterium</taxon>
    </lineage>
</organism>
<evidence type="ECO:0000313" key="3">
    <source>
        <dbReference type="Proteomes" id="UP001348149"/>
    </source>
</evidence>
<accession>A0ABU6HLG8</accession>
<dbReference type="Proteomes" id="UP001348149">
    <property type="component" value="Unassembled WGS sequence"/>
</dbReference>
<feature type="domain" description="DUF4214" evidence="1">
    <location>
        <begin position="399"/>
        <end position="466"/>
    </location>
</feature>
<evidence type="ECO:0000313" key="2">
    <source>
        <dbReference type="EMBL" id="MEC3863212.1"/>
    </source>
</evidence>
<dbReference type="InterPro" id="IPR025282">
    <property type="entry name" value="DUF4214"/>
</dbReference>
<feature type="domain" description="DUF4214" evidence="1">
    <location>
        <begin position="522"/>
        <end position="589"/>
    </location>
</feature>
<sequence length="697" mass="74552">MTLSFTPDLIPTTEVTAVSTDGFDVWNLDIATLTDGGYVIAWGSAWQDGSGRGIYAQRYDAQGATVGTEFRVNTHTADDQILPAASGLLDGGFVISWNSLVPGAIWGLSGVFGQLYDATGATVGSEFLVNTTPLALRDVATSTVGLSNGGYAIFWTGTDSDGFGVFAQLFDATGASTGAEFQINTEETNNQSDIKATTLSDGGFVAIWTSSAQRTYAAEVVGQRFDVSGAKVGTEFRVNTYRYGSQTVQGIEPLEDGGFVAIWEGPETTLDKPGYWGQRFDANGDRVGMEFQVLRTVPDSLGLGLTTKSERLEDGSIQFISNLVDRSASDWHNKVYTQRFVEDTDALYVGDGLQLYQAPGIPGQVFRLYHAALDRNPDHSGFLNWVGQLERGADVVDIANGFANSAEFLATYGVLTDAQYVEQLYLNVLGRAPDSGGLSDWLGALAGGATRAQVLIGFSQSQEFQNATALAAMQYARTYDPASWTDEVFRMYQAGLERAPDPLGFTKFTWYLAHGTTMLEVMEEFVASPEFRPAYDDMTNADFVAALYQNILGRAVDAGGLTGWTAALDGGASRAQIVLAIAESAEFIAMQADPLEVWMRGHGPQVPLDGGPGNDTLTGGIGADVFVFDAADAGDNVVLDLEPWDTLHFTGFGYASDGDARSHMTQSGANVLFADQGVSVTLLGVQMGQIDDDIILV</sequence>
<comment type="caution">
    <text evidence="2">The sequence shown here is derived from an EMBL/GenBank/DDBJ whole genome shotgun (WGS) entry which is preliminary data.</text>
</comment>
<dbReference type="EMBL" id="JAYLLH010000042">
    <property type="protein sequence ID" value="MEC3863212.1"/>
    <property type="molecule type" value="Genomic_DNA"/>
</dbReference>
<dbReference type="InterPro" id="IPR038255">
    <property type="entry name" value="PBS_linker_sf"/>
</dbReference>
<dbReference type="SUPFAM" id="SSF51120">
    <property type="entry name" value="beta-Roll"/>
    <property type="match status" value="1"/>
</dbReference>
<dbReference type="Gene3D" id="2.150.10.10">
    <property type="entry name" value="Serralysin-like metalloprotease, C-terminal"/>
    <property type="match status" value="1"/>
</dbReference>
<gene>
    <name evidence="2" type="ORF">VK792_18115</name>
</gene>
<keyword evidence="3" id="KW-1185">Reference proteome</keyword>